<evidence type="ECO:0000256" key="3">
    <source>
        <dbReference type="SAM" id="SignalP"/>
    </source>
</evidence>
<feature type="signal peptide" evidence="3">
    <location>
        <begin position="1"/>
        <end position="19"/>
    </location>
</feature>
<feature type="chain" id="PRO_5035930775" description="Porin family protein" evidence="3">
    <location>
        <begin position="20"/>
        <end position="306"/>
    </location>
</feature>
<sequence>MIKKTKLALGIATATFTMAAVLASPEAAALSRAERAAEAANNKVDALEAQLQSMQAELANLRAEASRPRMDADSEKVQELDQWMASVKAEPAKTKEHHDNTLFFRGGYSHQNNDRGGTLDPTEVPGVGSSRDGVAVGPISDKDGYYFGAGFDFGLTDDVWGMMDNTQVLGELMFDYVELGTHKNNGLSPAETSVLASLGANLPAANTQQATVNMLRLAASPKIKFMAESDFRPWIVPVGFELSVISPPSDAITVLAPGMQFGLGADYRIWKDMFIGADARYHYAPGDVDGININGLTAGGYLGIGF</sequence>
<organism evidence="4 5">
    <name type="scientific">Candidatus Methylobacter favarea</name>
    <dbReference type="NCBI Taxonomy" id="2707345"/>
    <lineage>
        <taxon>Bacteria</taxon>
        <taxon>Pseudomonadati</taxon>
        <taxon>Pseudomonadota</taxon>
        <taxon>Gammaproteobacteria</taxon>
        <taxon>Methylococcales</taxon>
        <taxon>Methylococcaceae</taxon>
        <taxon>Methylobacter</taxon>
    </lineage>
</organism>
<dbReference type="EMBL" id="CADCXN010000085">
    <property type="protein sequence ID" value="CAA9891979.1"/>
    <property type="molecule type" value="Genomic_DNA"/>
</dbReference>
<keyword evidence="5" id="KW-1185">Reference proteome</keyword>
<comment type="caution">
    <text evidence="4">The sequence shown here is derived from an EMBL/GenBank/DDBJ whole genome shotgun (WGS) entry which is preliminary data.</text>
</comment>
<evidence type="ECO:0000313" key="5">
    <source>
        <dbReference type="Proteomes" id="UP000494216"/>
    </source>
</evidence>
<name>A0A8S0Y6R5_9GAMM</name>
<dbReference type="SUPFAM" id="SSF56925">
    <property type="entry name" value="OMPA-like"/>
    <property type="match status" value="1"/>
</dbReference>
<accession>A0A8S0Y6R5</accession>
<keyword evidence="1" id="KW-0175">Coiled coil</keyword>
<dbReference type="RefSeq" id="WP_246247031.1">
    <property type="nucleotide sequence ID" value="NZ_CADCXN010000085.1"/>
</dbReference>
<protein>
    <recommendedName>
        <fullName evidence="6">Porin family protein</fullName>
    </recommendedName>
</protein>
<reference evidence="4 5" key="1">
    <citation type="submission" date="2020-02" db="EMBL/GenBank/DDBJ databases">
        <authorList>
            <person name="Hogendoorn C."/>
        </authorList>
    </citation>
    <scope>NUCLEOTIDE SEQUENCE [LARGE SCALE GENOMIC DNA]</scope>
    <source>
        <strain evidence="4">METHB21</strain>
    </source>
</reference>
<gene>
    <name evidence="4" type="ORF">METHB2_540025</name>
</gene>
<dbReference type="InterPro" id="IPR011250">
    <property type="entry name" value="OMP/PagP_B-barrel"/>
</dbReference>
<evidence type="ECO:0008006" key="6">
    <source>
        <dbReference type="Google" id="ProtNLM"/>
    </source>
</evidence>
<keyword evidence="3" id="KW-0732">Signal</keyword>
<proteinExistence type="predicted"/>
<dbReference type="Proteomes" id="UP000494216">
    <property type="component" value="Unassembled WGS sequence"/>
</dbReference>
<feature type="coiled-coil region" evidence="1">
    <location>
        <begin position="30"/>
        <end position="64"/>
    </location>
</feature>
<dbReference type="Gene3D" id="2.40.160.20">
    <property type="match status" value="1"/>
</dbReference>
<evidence type="ECO:0000313" key="4">
    <source>
        <dbReference type="EMBL" id="CAA9891979.1"/>
    </source>
</evidence>
<evidence type="ECO:0000256" key="2">
    <source>
        <dbReference type="SAM" id="MobiDB-lite"/>
    </source>
</evidence>
<feature type="region of interest" description="Disordered" evidence="2">
    <location>
        <begin position="110"/>
        <end position="134"/>
    </location>
</feature>
<dbReference type="AlphaFoldDB" id="A0A8S0Y6R5"/>
<evidence type="ECO:0000256" key="1">
    <source>
        <dbReference type="SAM" id="Coils"/>
    </source>
</evidence>